<dbReference type="KEGG" id="kaf:KAFR_0A02020"/>
<feature type="region of interest" description="Disordered" evidence="1">
    <location>
        <begin position="1"/>
        <end position="36"/>
    </location>
</feature>
<dbReference type="GO" id="GO:0004843">
    <property type="term" value="F:cysteine-type deubiquitinase activity"/>
    <property type="evidence" value="ECO:0007669"/>
    <property type="project" value="TreeGrafter"/>
</dbReference>
<dbReference type="InterPro" id="IPR050704">
    <property type="entry name" value="Peptidase_C85-like"/>
</dbReference>
<dbReference type="InParanoid" id="H2AMP0"/>
<dbReference type="Proteomes" id="UP000005220">
    <property type="component" value="Chromosome 1"/>
</dbReference>
<dbReference type="eggNOG" id="KOG2606">
    <property type="taxonomic scope" value="Eukaryota"/>
</dbReference>
<accession>H2AMP0</accession>
<feature type="region of interest" description="Disordered" evidence="1">
    <location>
        <begin position="63"/>
        <end position="90"/>
    </location>
</feature>
<dbReference type="HOGENOM" id="CLU_034963_2_0_1"/>
<dbReference type="Gene3D" id="3.90.70.80">
    <property type="match status" value="1"/>
</dbReference>
<dbReference type="EMBL" id="HE650821">
    <property type="protein sequence ID" value="CCF55640.1"/>
    <property type="molecule type" value="Genomic_DNA"/>
</dbReference>
<evidence type="ECO:0000313" key="4">
    <source>
        <dbReference type="Proteomes" id="UP000005220"/>
    </source>
</evidence>
<dbReference type="GO" id="GO:0016579">
    <property type="term" value="P:protein deubiquitination"/>
    <property type="evidence" value="ECO:0007669"/>
    <property type="project" value="TreeGrafter"/>
</dbReference>
<feature type="compositionally biased region" description="Low complexity" evidence="1">
    <location>
        <begin position="66"/>
        <end position="83"/>
    </location>
</feature>
<dbReference type="SUPFAM" id="SSF54001">
    <property type="entry name" value="Cysteine proteinases"/>
    <property type="match status" value="1"/>
</dbReference>
<evidence type="ECO:0000256" key="1">
    <source>
        <dbReference type="SAM" id="MobiDB-lite"/>
    </source>
</evidence>
<feature type="compositionally biased region" description="Basic and acidic residues" evidence="1">
    <location>
        <begin position="1"/>
        <end position="20"/>
    </location>
</feature>
<dbReference type="InterPro" id="IPR049771">
    <property type="entry name" value="OTU2-like_OTU"/>
</dbReference>
<dbReference type="OrthoDB" id="415023at2759"/>
<name>H2AMP0_KAZAF</name>
<sequence length="316" mass="36718">MSETREELVKRHNKEKKDLQNKITGMKKQATKSQRKEVNSKCVMLQENLQLKQDQELEDWETSNCGAGASATDTITTTDSNGDIESHDSNNEITPEELLKQLEISNGNQQEVKEEVALPQQPRRKRNRQKERLARREAEIQKMKAEAMEESKNDNGPNLQKIEQEAINNLCLLKDLNQFDIKPDGHCLFASILDQLKQRHQSVEPDLDVYKLRSIACNYIKMHENDFLPYLFDEIKMEVMDINEYVREMETTAKWGGEIEIMALSKEFDCPISILFSDRPVQVFNEEGTLPELKLVYYKHSFALGEHYNSLHDNKQ</sequence>
<reference evidence="3 4" key="1">
    <citation type="journal article" date="2011" name="Proc. Natl. Acad. Sci. U.S.A.">
        <title>Evolutionary erosion of yeast sex chromosomes by mating-type switching accidents.</title>
        <authorList>
            <person name="Gordon J.L."/>
            <person name="Armisen D."/>
            <person name="Proux-Wera E."/>
            <person name="Oheigeartaigh S.S."/>
            <person name="Byrne K.P."/>
            <person name="Wolfe K.H."/>
        </authorList>
    </citation>
    <scope>NUCLEOTIDE SEQUENCE [LARGE SCALE GENOMIC DNA]</scope>
    <source>
        <strain evidence="4">ATCC 22294 / BCRC 22015 / CBS 2517 / CECT 1963 / NBRC 1671 / NRRL Y-8276</strain>
    </source>
</reference>
<dbReference type="CDD" id="cd22762">
    <property type="entry name" value="OTU_fungi_OTU2-like"/>
    <property type="match status" value="1"/>
</dbReference>
<dbReference type="GeneID" id="13885998"/>
<feature type="domain" description="OTU" evidence="2">
    <location>
        <begin position="176"/>
        <end position="314"/>
    </location>
</feature>
<gene>
    <name evidence="3" type="primary">KAFR0A02020</name>
    <name evidence="3" type="ORF">KAFR_0A02020</name>
</gene>
<dbReference type="FunCoup" id="H2AMP0">
    <property type="interactions" value="723"/>
</dbReference>
<dbReference type="Pfam" id="PF02338">
    <property type="entry name" value="OTU"/>
    <property type="match status" value="1"/>
</dbReference>
<protein>
    <recommendedName>
        <fullName evidence="2">OTU domain-containing protein</fullName>
    </recommendedName>
</protein>
<dbReference type="AlphaFoldDB" id="H2AMP0"/>
<dbReference type="InterPro" id="IPR038765">
    <property type="entry name" value="Papain-like_cys_pep_sf"/>
</dbReference>
<evidence type="ECO:0000259" key="2">
    <source>
        <dbReference type="PROSITE" id="PS50802"/>
    </source>
</evidence>
<organism evidence="3 4">
    <name type="scientific">Kazachstania africana (strain ATCC 22294 / BCRC 22015 / CBS 2517 / CECT 1963 / NBRC 1671 / NRRL Y-8276)</name>
    <name type="common">Yeast</name>
    <name type="synonym">Kluyveromyces africanus</name>
    <dbReference type="NCBI Taxonomy" id="1071382"/>
    <lineage>
        <taxon>Eukaryota</taxon>
        <taxon>Fungi</taxon>
        <taxon>Dikarya</taxon>
        <taxon>Ascomycota</taxon>
        <taxon>Saccharomycotina</taxon>
        <taxon>Saccharomycetes</taxon>
        <taxon>Saccharomycetales</taxon>
        <taxon>Saccharomycetaceae</taxon>
        <taxon>Kazachstania</taxon>
    </lineage>
</organism>
<keyword evidence="4" id="KW-1185">Reference proteome</keyword>
<dbReference type="PROSITE" id="PS50802">
    <property type="entry name" value="OTU"/>
    <property type="match status" value="1"/>
</dbReference>
<dbReference type="RefSeq" id="XP_003954775.1">
    <property type="nucleotide sequence ID" value="XM_003954726.1"/>
</dbReference>
<dbReference type="PANTHER" id="PTHR12419">
    <property type="entry name" value="OTU DOMAIN CONTAINING PROTEIN"/>
    <property type="match status" value="1"/>
</dbReference>
<dbReference type="PANTHER" id="PTHR12419:SF10">
    <property type="entry name" value="DEUBIQUITINASE OTUD6B"/>
    <property type="match status" value="1"/>
</dbReference>
<feature type="region of interest" description="Disordered" evidence="1">
    <location>
        <begin position="110"/>
        <end position="134"/>
    </location>
</feature>
<dbReference type="STRING" id="1071382.H2AMP0"/>
<proteinExistence type="predicted"/>
<dbReference type="InterPro" id="IPR003323">
    <property type="entry name" value="OTU_dom"/>
</dbReference>
<evidence type="ECO:0000313" key="3">
    <source>
        <dbReference type="EMBL" id="CCF55640.1"/>
    </source>
</evidence>